<feature type="compositionally biased region" description="Low complexity" evidence="6">
    <location>
        <begin position="232"/>
        <end position="260"/>
    </location>
</feature>
<sequence length="329" mass="35779">MTLSLNTRANGAGVRDGKCLTRRHRVSCAATQQPALLYDFHDQLVPYDQAWAWQKQRVAELCTAATADRRDTVFLLQHPPVYTLGAGSSEAHVKFDLQQPPHPLYRTERGGEVTYHGPGQLVMYPILDLTRHQQDLHWYLRGLEEVVVRALTDTSGLQGQRIEGLTGVWVDGHKLAAIGVRARKWVTYHGLALNVATALGPFSHITPCGIADRPVGSVKTALARAAAAAAADSEADGSSNSSSIQGTQQQQQLQQQQQQQQEEDLHAVSSDPLIVEYRYALLEALEEVFGLQLQPASQQQMQQLLNSGSSSSSSGVNSVLSRTGAVAVA</sequence>
<dbReference type="NCBIfam" id="NF010925">
    <property type="entry name" value="PRK14345.1"/>
    <property type="match status" value="1"/>
</dbReference>
<dbReference type="PANTHER" id="PTHR10993">
    <property type="entry name" value="OCTANOYLTRANSFERASE"/>
    <property type="match status" value="1"/>
</dbReference>
<evidence type="ECO:0000256" key="4">
    <source>
        <dbReference type="ARBA" id="ARBA00022679"/>
    </source>
</evidence>
<dbReference type="EMBL" id="CP126212">
    <property type="protein sequence ID" value="WIA14326.1"/>
    <property type="molecule type" value="Genomic_DNA"/>
</dbReference>
<dbReference type="CDD" id="cd16444">
    <property type="entry name" value="LipB"/>
    <property type="match status" value="1"/>
</dbReference>
<keyword evidence="4" id="KW-0808">Transferase</keyword>
<feature type="region of interest" description="Disordered" evidence="6">
    <location>
        <begin position="232"/>
        <end position="265"/>
    </location>
</feature>
<feature type="domain" description="BPL/LPL catalytic" evidence="7">
    <location>
        <begin position="67"/>
        <end position="239"/>
    </location>
</feature>
<evidence type="ECO:0000256" key="5">
    <source>
        <dbReference type="ARBA" id="ARBA00023315"/>
    </source>
</evidence>
<evidence type="ECO:0000256" key="3">
    <source>
        <dbReference type="ARBA" id="ARBA00012334"/>
    </source>
</evidence>
<dbReference type="Proteomes" id="UP001244341">
    <property type="component" value="Chromosome 5b"/>
</dbReference>
<dbReference type="HAMAP" id="MF_00013">
    <property type="entry name" value="LipB"/>
    <property type="match status" value="1"/>
</dbReference>
<comment type="similarity">
    <text evidence="2">Belongs to the LipB family.</text>
</comment>
<dbReference type="NCBIfam" id="TIGR00214">
    <property type="entry name" value="lipB"/>
    <property type="match status" value="1"/>
</dbReference>
<dbReference type="PROSITE" id="PS51733">
    <property type="entry name" value="BPL_LPL_CATALYTIC"/>
    <property type="match status" value="1"/>
</dbReference>
<evidence type="ECO:0000313" key="9">
    <source>
        <dbReference type="Proteomes" id="UP001244341"/>
    </source>
</evidence>
<evidence type="ECO:0000256" key="1">
    <source>
        <dbReference type="ARBA" id="ARBA00004821"/>
    </source>
</evidence>
<feature type="compositionally biased region" description="Low complexity" evidence="6">
    <location>
        <begin position="304"/>
        <end position="321"/>
    </location>
</feature>
<dbReference type="SUPFAM" id="SSF55681">
    <property type="entry name" value="Class II aaRS and biotin synthetases"/>
    <property type="match status" value="1"/>
</dbReference>
<dbReference type="PROSITE" id="PS01313">
    <property type="entry name" value="LIPB"/>
    <property type="match status" value="1"/>
</dbReference>
<evidence type="ECO:0000256" key="2">
    <source>
        <dbReference type="ARBA" id="ARBA00007907"/>
    </source>
</evidence>
<dbReference type="Pfam" id="PF21948">
    <property type="entry name" value="LplA-B_cat"/>
    <property type="match status" value="1"/>
</dbReference>
<evidence type="ECO:0000256" key="6">
    <source>
        <dbReference type="SAM" id="MobiDB-lite"/>
    </source>
</evidence>
<feature type="region of interest" description="Disordered" evidence="6">
    <location>
        <begin position="304"/>
        <end position="329"/>
    </location>
</feature>
<accession>A0ABY8U307</accession>
<evidence type="ECO:0000259" key="7">
    <source>
        <dbReference type="PROSITE" id="PS51733"/>
    </source>
</evidence>
<proteinExistence type="inferred from homology"/>
<organism evidence="8 9">
    <name type="scientific">Tetradesmus obliquus</name>
    <name type="common">Green alga</name>
    <name type="synonym">Acutodesmus obliquus</name>
    <dbReference type="NCBI Taxonomy" id="3088"/>
    <lineage>
        <taxon>Eukaryota</taxon>
        <taxon>Viridiplantae</taxon>
        <taxon>Chlorophyta</taxon>
        <taxon>core chlorophytes</taxon>
        <taxon>Chlorophyceae</taxon>
        <taxon>CS clade</taxon>
        <taxon>Sphaeropleales</taxon>
        <taxon>Scenedesmaceae</taxon>
        <taxon>Tetradesmus</taxon>
    </lineage>
</organism>
<gene>
    <name evidence="8" type="ORF">OEZ85_002856</name>
</gene>
<dbReference type="InterPro" id="IPR020605">
    <property type="entry name" value="Octanoyltransferase_CS"/>
</dbReference>
<dbReference type="PANTHER" id="PTHR10993:SF7">
    <property type="entry name" value="LIPOYLTRANSFERASE 2, MITOCHONDRIAL-RELATED"/>
    <property type="match status" value="1"/>
</dbReference>
<keyword evidence="5" id="KW-0012">Acyltransferase</keyword>
<evidence type="ECO:0000313" key="8">
    <source>
        <dbReference type="EMBL" id="WIA14326.1"/>
    </source>
</evidence>
<dbReference type="Gene3D" id="3.30.930.10">
    <property type="entry name" value="Bira Bifunctional Protein, Domain 2"/>
    <property type="match status" value="1"/>
</dbReference>
<keyword evidence="9" id="KW-1185">Reference proteome</keyword>
<dbReference type="EC" id="2.3.1.181" evidence="3"/>
<comment type="pathway">
    <text evidence="1">Protein modification; protein lipoylation via endogenous pathway; protein N(6)-(lipoyl)lysine from octanoyl-[acyl-carrier-protein]: step 1/2.</text>
</comment>
<reference evidence="8 9" key="1">
    <citation type="submission" date="2023-05" db="EMBL/GenBank/DDBJ databases">
        <title>A 100% complete, gapless, phased diploid assembly of the Scenedesmus obliquus UTEX 3031 genome.</title>
        <authorList>
            <person name="Biondi T.C."/>
            <person name="Hanschen E.R."/>
            <person name="Kwon T."/>
            <person name="Eng W."/>
            <person name="Kruse C.P.S."/>
            <person name="Koehler S.I."/>
            <person name="Kunde Y."/>
            <person name="Gleasner C.D."/>
            <person name="You Mak K.T."/>
            <person name="Polle J."/>
            <person name="Hovde B.T."/>
            <person name="Starkenburg S.R."/>
        </authorList>
    </citation>
    <scope>NUCLEOTIDE SEQUENCE [LARGE SCALE GENOMIC DNA]</scope>
    <source>
        <strain evidence="8 9">DOE0152z</strain>
    </source>
</reference>
<dbReference type="InterPro" id="IPR004143">
    <property type="entry name" value="BPL_LPL_catalytic"/>
</dbReference>
<protein>
    <recommendedName>
        <fullName evidence="3">lipoyl(octanoyl) transferase</fullName>
        <ecNumber evidence="3">2.3.1.181</ecNumber>
    </recommendedName>
</protein>
<dbReference type="InterPro" id="IPR000544">
    <property type="entry name" value="Octanoyltransferase"/>
</dbReference>
<dbReference type="InterPro" id="IPR045864">
    <property type="entry name" value="aa-tRNA-synth_II/BPL/LPL"/>
</dbReference>
<name>A0ABY8U307_TETOB</name>